<organism evidence="6 7">
    <name type="scientific">Amphibacillus marinus</name>
    <dbReference type="NCBI Taxonomy" id="872970"/>
    <lineage>
        <taxon>Bacteria</taxon>
        <taxon>Bacillati</taxon>
        <taxon>Bacillota</taxon>
        <taxon>Bacilli</taxon>
        <taxon>Bacillales</taxon>
        <taxon>Bacillaceae</taxon>
        <taxon>Amphibacillus</taxon>
    </lineage>
</organism>
<dbReference type="OrthoDB" id="2168386at2"/>
<feature type="transmembrane region" description="Helical" evidence="4">
    <location>
        <begin position="50"/>
        <end position="71"/>
    </location>
</feature>
<accession>A0A1H8NV06</accession>
<feature type="domain" description="HAMP" evidence="5">
    <location>
        <begin position="247"/>
        <end position="300"/>
    </location>
</feature>
<dbReference type="GO" id="GO:0007165">
    <property type="term" value="P:signal transduction"/>
    <property type="evidence" value="ECO:0007669"/>
    <property type="project" value="InterPro"/>
</dbReference>
<dbReference type="Proteomes" id="UP000199300">
    <property type="component" value="Unassembled WGS sequence"/>
</dbReference>
<keyword evidence="7" id="KW-1185">Reference proteome</keyword>
<dbReference type="AlphaFoldDB" id="A0A1H8NV06"/>
<dbReference type="EMBL" id="FODJ01000006">
    <property type="protein sequence ID" value="SEO33470.1"/>
    <property type="molecule type" value="Genomic_DNA"/>
</dbReference>
<dbReference type="InterPro" id="IPR003660">
    <property type="entry name" value="HAMP_dom"/>
</dbReference>
<dbReference type="Gene3D" id="1.10.287.950">
    <property type="entry name" value="Methyl-accepting chemotaxis protein"/>
    <property type="match status" value="1"/>
</dbReference>
<dbReference type="SUPFAM" id="SSF58104">
    <property type="entry name" value="Methyl-accepting chemotaxis protein (MCP) signaling domain"/>
    <property type="match status" value="1"/>
</dbReference>
<evidence type="ECO:0000256" key="4">
    <source>
        <dbReference type="SAM" id="Phobius"/>
    </source>
</evidence>
<feature type="transmembrane region" description="Helical" evidence="4">
    <location>
        <begin position="225"/>
        <end position="250"/>
    </location>
</feature>
<keyword evidence="4" id="KW-0812">Transmembrane</keyword>
<dbReference type="STRING" id="872970.SAMN04488134_106114"/>
<evidence type="ECO:0000313" key="7">
    <source>
        <dbReference type="Proteomes" id="UP000199300"/>
    </source>
</evidence>
<feature type="transmembrane region" description="Helical" evidence="4">
    <location>
        <begin position="6"/>
        <end position="29"/>
    </location>
</feature>
<dbReference type="PANTHER" id="PTHR32089:SF112">
    <property type="entry name" value="LYSOZYME-LIKE PROTEIN-RELATED"/>
    <property type="match status" value="1"/>
</dbReference>
<evidence type="ECO:0000313" key="6">
    <source>
        <dbReference type="EMBL" id="SEO33470.1"/>
    </source>
</evidence>
<keyword evidence="4" id="KW-1133">Transmembrane helix</keyword>
<dbReference type="CDD" id="cd06225">
    <property type="entry name" value="HAMP"/>
    <property type="match status" value="1"/>
</dbReference>
<dbReference type="SMART" id="SM00304">
    <property type="entry name" value="HAMP"/>
    <property type="match status" value="1"/>
</dbReference>
<gene>
    <name evidence="6" type="ORF">SAMN04488134_106114</name>
</gene>
<keyword evidence="2" id="KW-1003">Cell membrane</keyword>
<dbReference type="GO" id="GO:0005886">
    <property type="term" value="C:plasma membrane"/>
    <property type="evidence" value="ECO:0007669"/>
    <property type="project" value="UniProtKB-SubCell"/>
</dbReference>
<evidence type="ECO:0000256" key="3">
    <source>
        <dbReference type="ARBA" id="ARBA00023136"/>
    </source>
</evidence>
<name>A0A1H8NV06_9BACI</name>
<dbReference type="Gene3D" id="6.10.340.10">
    <property type="match status" value="1"/>
</dbReference>
<dbReference type="PROSITE" id="PS50885">
    <property type="entry name" value="HAMP"/>
    <property type="match status" value="1"/>
</dbReference>
<evidence type="ECO:0000259" key="5">
    <source>
        <dbReference type="PROSITE" id="PS50885"/>
    </source>
</evidence>
<keyword evidence="3 4" id="KW-0472">Membrane</keyword>
<comment type="subcellular location">
    <subcellularLocation>
        <location evidence="1">Cell membrane</location>
    </subcellularLocation>
</comment>
<sequence length="414" mass="46351">MKRSLLIHFINNTAFSIHIYHNLSIYIVYEYLEKGEKDVKKFKQIQFKSLRLKILLGFMVLVLLLFGYSGWNFYSSWKIQEETINITNSQLPLLIINEKLGNNIAERIGLARAYVLYGDETYIEAFNVLTSESQKIQDEATVDLDSEELGPLIELIGNWRNMVEQNVFYVYQLGNQDEAARYLQEVAEPVANKLMSDFKEQIDYREDLIIESGDSLLSQNEASNLVGLIVSVSLLISAIAIALIVAQMITKPIKAIRDRMTLIASGDLKQEPMVSKTKDELADLIQAMNSMQSSLADIVGEIQGVSNTVAMQSQQLTEASGQVKEAGDQISVTMEELSQGAETQATTTSEIANSMHEFNQQITEANGKGEVLYHSTQEMIKLATTGRNEMETSIKQMGKIYDVVSNSVSQVKGL</sequence>
<evidence type="ECO:0000256" key="1">
    <source>
        <dbReference type="ARBA" id="ARBA00004236"/>
    </source>
</evidence>
<reference evidence="6 7" key="1">
    <citation type="submission" date="2016-10" db="EMBL/GenBank/DDBJ databases">
        <authorList>
            <person name="de Groot N.N."/>
        </authorList>
    </citation>
    <scope>NUCLEOTIDE SEQUENCE [LARGE SCALE GENOMIC DNA]</scope>
    <source>
        <strain evidence="6 7">CGMCC 1.10434</strain>
    </source>
</reference>
<dbReference type="PANTHER" id="PTHR32089">
    <property type="entry name" value="METHYL-ACCEPTING CHEMOTAXIS PROTEIN MCPB"/>
    <property type="match status" value="1"/>
</dbReference>
<protein>
    <submittedName>
        <fullName evidence="6">HAMP domain-containing protein</fullName>
    </submittedName>
</protein>
<evidence type="ECO:0000256" key="2">
    <source>
        <dbReference type="ARBA" id="ARBA00022475"/>
    </source>
</evidence>
<proteinExistence type="predicted"/>
<dbReference type="Pfam" id="PF00672">
    <property type="entry name" value="HAMP"/>
    <property type="match status" value="1"/>
</dbReference>